<name>A0A7W9DAU5_9MICC</name>
<feature type="binding site" evidence="7">
    <location>
        <position position="215"/>
    </location>
    <ligand>
        <name>3-phosphoshikimate</name>
        <dbReference type="ChEBI" id="CHEBI:145989"/>
    </ligand>
</feature>
<feature type="binding site" evidence="7">
    <location>
        <position position="31"/>
    </location>
    <ligand>
        <name>3-phosphoshikimate</name>
        <dbReference type="ChEBI" id="CHEBI:145989"/>
    </ligand>
</feature>
<feature type="binding site" evidence="7">
    <location>
        <position position="188"/>
    </location>
    <ligand>
        <name>3-phosphoshikimate</name>
        <dbReference type="ChEBI" id="CHEBI:145989"/>
    </ligand>
</feature>
<keyword evidence="10" id="KW-1185">Reference proteome</keyword>
<feature type="binding site" evidence="7">
    <location>
        <position position="112"/>
    </location>
    <ligand>
        <name>phosphoenolpyruvate</name>
        <dbReference type="ChEBI" id="CHEBI:58702"/>
    </ligand>
</feature>
<feature type="binding site" evidence="7">
    <location>
        <position position="27"/>
    </location>
    <ligand>
        <name>3-phosphoshikimate</name>
        <dbReference type="ChEBI" id="CHEBI:145989"/>
    </ligand>
</feature>
<dbReference type="PANTHER" id="PTHR21090:SF5">
    <property type="entry name" value="PENTAFUNCTIONAL AROM POLYPEPTIDE"/>
    <property type="match status" value="1"/>
</dbReference>
<proteinExistence type="inferred from homology"/>
<evidence type="ECO:0000256" key="3">
    <source>
        <dbReference type="ARBA" id="ARBA00022605"/>
    </source>
</evidence>
<reference evidence="9 10" key="1">
    <citation type="submission" date="2020-08" db="EMBL/GenBank/DDBJ databases">
        <title>Sequencing the genomes of 1000 actinobacteria strains.</title>
        <authorList>
            <person name="Klenk H.-P."/>
        </authorList>
    </citation>
    <scope>NUCLEOTIDE SEQUENCE [LARGE SCALE GENOMIC DNA]</scope>
    <source>
        <strain evidence="9 10">DSM 23694</strain>
    </source>
</reference>
<dbReference type="PIRSF" id="PIRSF000505">
    <property type="entry name" value="EPSPS"/>
    <property type="match status" value="1"/>
</dbReference>
<feature type="domain" description="Enolpyruvate transferase" evidence="8">
    <location>
        <begin position="12"/>
        <end position="437"/>
    </location>
</feature>
<feature type="binding site" evidence="7">
    <location>
        <position position="186"/>
    </location>
    <ligand>
        <name>3-phosphoshikimate</name>
        <dbReference type="ChEBI" id="CHEBI:145989"/>
    </ligand>
</feature>
<feature type="active site" description="Proton acceptor" evidence="7">
    <location>
        <position position="333"/>
    </location>
</feature>
<feature type="binding site" evidence="7">
    <location>
        <position position="188"/>
    </location>
    <ligand>
        <name>phosphoenolpyruvate</name>
        <dbReference type="ChEBI" id="CHEBI:58702"/>
    </ligand>
</feature>
<feature type="binding site" evidence="7">
    <location>
        <position position="333"/>
    </location>
    <ligand>
        <name>3-phosphoshikimate</name>
        <dbReference type="ChEBI" id="CHEBI:145989"/>
    </ligand>
</feature>
<dbReference type="GO" id="GO:0008652">
    <property type="term" value="P:amino acid biosynthetic process"/>
    <property type="evidence" value="ECO:0007669"/>
    <property type="project" value="UniProtKB-KW"/>
</dbReference>
<dbReference type="Proteomes" id="UP000523863">
    <property type="component" value="Unassembled WGS sequence"/>
</dbReference>
<feature type="binding site" evidence="7">
    <location>
        <position position="360"/>
    </location>
    <ligand>
        <name>3-phosphoshikimate</name>
        <dbReference type="ChEBI" id="CHEBI:145989"/>
    </ligand>
</feature>
<evidence type="ECO:0000256" key="5">
    <source>
        <dbReference type="ARBA" id="ARBA00023141"/>
    </source>
</evidence>
<dbReference type="GO" id="GO:0009423">
    <property type="term" value="P:chorismate biosynthetic process"/>
    <property type="evidence" value="ECO:0007669"/>
    <property type="project" value="UniProtKB-UniRule"/>
</dbReference>
<dbReference type="InterPro" id="IPR006264">
    <property type="entry name" value="EPSP_synthase"/>
</dbReference>
<comment type="caution">
    <text evidence="7">Lacks conserved residue(s) required for the propagation of feature annotation.</text>
</comment>
<evidence type="ECO:0000313" key="9">
    <source>
        <dbReference type="EMBL" id="MBB5597396.1"/>
    </source>
</evidence>
<dbReference type="EMBL" id="JACHBL010000001">
    <property type="protein sequence ID" value="MBB5597396.1"/>
    <property type="molecule type" value="Genomic_DNA"/>
</dbReference>
<evidence type="ECO:0000259" key="8">
    <source>
        <dbReference type="Pfam" id="PF00275"/>
    </source>
</evidence>
<keyword evidence="7" id="KW-0963">Cytoplasm</keyword>
<evidence type="ECO:0000256" key="2">
    <source>
        <dbReference type="ARBA" id="ARBA00009948"/>
    </source>
</evidence>
<feature type="binding site" evidence="7">
    <location>
        <position position="140"/>
    </location>
    <ligand>
        <name>phosphoenolpyruvate</name>
        <dbReference type="ChEBI" id="CHEBI:58702"/>
    </ligand>
</feature>
<comment type="catalytic activity">
    <reaction evidence="6">
        <text>3-phosphoshikimate + phosphoenolpyruvate = 5-O-(1-carboxyvinyl)-3-phosphoshikimate + phosphate</text>
        <dbReference type="Rhea" id="RHEA:21256"/>
        <dbReference type="ChEBI" id="CHEBI:43474"/>
        <dbReference type="ChEBI" id="CHEBI:57701"/>
        <dbReference type="ChEBI" id="CHEBI:58702"/>
        <dbReference type="ChEBI" id="CHEBI:145989"/>
        <dbReference type="EC" id="2.5.1.19"/>
    </reaction>
    <physiologicalReaction direction="left-to-right" evidence="6">
        <dbReference type="Rhea" id="RHEA:21257"/>
    </physiologicalReaction>
</comment>
<feature type="binding site" evidence="7">
    <location>
        <position position="405"/>
    </location>
    <ligand>
        <name>phosphoenolpyruvate</name>
        <dbReference type="ChEBI" id="CHEBI:58702"/>
    </ligand>
</feature>
<keyword evidence="3 7" id="KW-0028">Amino-acid biosynthesis</keyword>
<dbReference type="GO" id="GO:0009073">
    <property type="term" value="P:aromatic amino acid family biosynthetic process"/>
    <property type="evidence" value="ECO:0007669"/>
    <property type="project" value="UniProtKB-KW"/>
</dbReference>
<dbReference type="InterPro" id="IPR001986">
    <property type="entry name" value="Enolpyruvate_Tfrase_dom"/>
</dbReference>
<feature type="binding site" evidence="7">
    <location>
        <position position="430"/>
    </location>
    <ligand>
        <name>phosphoenolpyruvate</name>
        <dbReference type="ChEBI" id="CHEBI:58702"/>
    </ligand>
</feature>
<dbReference type="UniPathway" id="UPA00053">
    <property type="reaction ID" value="UER00089"/>
</dbReference>
<dbReference type="NCBIfam" id="TIGR01356">
    <property type="entry name" value="aroA"/>
    <property type="match status" value="1"/>
</dbReference>
<comment type="subunit">
    <text evidence="7">Monomer.</text>
</comment>
<feature type="binding site" evidence="7">
    <location>
        <position position="26"/>
    </location>
    <ligand>
        <name>3-phosphoshikimate</name>
        <dbReference type="ChEBI" id="CHEBI:145989"/>
    </ligand>
</feature>
<dbReference type="Gene3D" id="3.65.10.10">
    <property type="entry name" value="Enolpyruvate transferase domain"/>
    <property type="match status" value="2"/>
</dbReference>
<comment type="subcellular location">
    <subcellularLocation>
        <location evidence="7">Cytoplasm</location>
    </subcellularLocation>
</comment>
<dbReference type="HAMAP" id="MF_00210">
    <property type="entry name" value="EPSP_synth"/>
    <property type="match status" value="1"/>
</dbReference>
<comment type="similarity">
    <text evidence="2 7">Belongs to the EPSP synthase family.</text>
</comment>
<dbReference type="GO" id="GO:0003866">
    <property type="term" value="F:3-phosphoshikimate 1-carboxyvinyltransferase activity"/>
    <property type="evidence" value="ECO:0007669"/>
    <property type="project" value="UniProtKB-UniRule"/>
</dbReference>
<accession>A0A7W9DAU5</accession>
<comment type="function">
    <text evidence="7">Catalyzes the transfer of the enolpyruvyl moiety of phosphoenolpyruvate (PEP) to the 5-hydroxyl of shikimate-3-phosphate (S3P) to produce enolpyruvyl shikimate-3-phosphate and inorganic phosphate.</text>
</comment>
<keyword evidence="4 7" id="KW-0808">Transferase</keyword>
<protein>
    <recommendedName>
        <fullName evidence="7">3-phosphoshikimate 1-carboxyvinyltransferase</fullName>
        <ecNumber evidence="7">2.5.1.19</ecNumber>
    </recommendedName>
    <alternativeName>
        <fullName evidence="7">5-enolpyruvylshikimate-3-phosphate synthase</fullName>
        <shortName evidence="7">EPSP synthase</shortName>
        <shortName evidence="7">EPSPS</shortName>
    </alternativeName>
</protein>
<dbReference type="CDD" id="cd01556">
    <property type="entry name" value="EPSP_synthase"/>
    <property type="match status" value="1"/>
</dbReference>
<dbReference type="AlphaFoldDB" id="A0A7W9DAU5"/>
<organism evidence="9 10">
    <name type="scientific">Neomicrococcus lactis</name>
    <dbReference type="NCBI Taxonomy" id="732241"/>
    <lineage>
        <taxon>Bacteria</taxon>
        <taxon>Bacillati</taxon>
        <taxon>Actinomycetota</taxon>
        <taxon>Actinomycetes</taxon>
        <taxon>Micrococcales</taxon>
        <taxon>Micrococcaceae</taxon>
        <taxon>Neomicrococcus</taxon>
    </lineage>
</organism>
<dbReference type="InterPro" id="IPR036968">
    <property type="entry name" value="Enolpyruvate_Tfrase_sf"/>
</dbReference>
<dbReference type="SUPFAM" id="SSF55205">
    <property type="entry name" value="EPT/RTPC-like"/>
    <property type="match status" value="1"/>
</dbReference>
<dbReference type="InterPro" id="IPR013792">
    <property type="entry name" value="RNA3'P_cycl/enolpyr_Trfase_a/b"/>
</dbReference>
<comment type="caution">
    <text evidence="9">The sequence shown here is derived from an EMBL/GenBank/DDBJ whole genome shotgun (WGS) entry which is preliminary data.</text>
</comment>
<sequence length="452" mass="47518">MPFPDLWPAPTPHGPVKASLTLPGSKSLTARYLMLGAFASGPSRLRAPLYARDTRLMMTALRTLGVRIEEVPGSGAFGPDLVMYPRLASSDYDDAARVPLAATGKIDCGLAGTVMRFVPFLAALTPGEWTFDGDPAARLRPMGPILDTLRALGVEIRGGENGMLPFTIVGQSTIAGGPVTIDASGSSQFISAAMLAAPHFENGLSLTHEGSKVPSVDHIRMTSEALRGLDVSVDDSTELTWSVAPGPISAFDIEIEQDLSNAGPFLAAALATHGTVTIERWPTNTTQVGDRWREYLPQLGATVELLPRKDGGQDLQVTGGERIFGADIADSSELAPTLAALLALADSPSRLTGIAHLRGHETNRLEALVTEINRLGGNAQEIADGIEINPAPLHGGTWETYEDHRLATAGAVIGLAVEGVEVADIATTSKTLPEFPELWANVVATASAVGAE</sequence>
<evidence type="ECO:0000256" key="1">
    <source>
        <dbReference type="ARBA" id="ARBA00004811"/>
    </source>
</evidence>
<keyword evidence="5 7" id="KW-0057">Aromatic amino acid biosynthesis</keyword>
<dbReference type="PANTHER" id="PTHR21090">
    <property type="entry name" value="AROM/DEHYDROQUINATE SYNTHASE"/>
    <property type="match status" value="1"/>
</dbReference>
<evidence type="ECO:0000256" key="6">
    <source>
        <dbReference type="ARBA" id="ARBA00044633"/>
    </source>
</evidence>
<evidence type="ECO:0000313" key="10">
    <source>
        <dbReference type="Proteomes" id="UP000523863"/>
    </source>
</evidence>
<feature type="binding site" evidence="7">
    <location>
        <position position="364"/>
    </location>
    <ligand>
        <name>phosphoenolpyruvate</name>
        <dbReference type="ChEBI" id="CHEBI:58702"/>
    </ligand>
</feature>
<evidence type="ECO:0000256" key="7">
    <source>
        <dbReference type="HAMAP-Rule" id="MF_00210"/>
    </source>
</evidence>
<gene>
    <name evidence="7" type="primary">aroA</name>
    <name evidence="9" type="ORF">BKA12_000476</name>
</gene>
<dbReference type="EC" id="2.5.1.19" evidence="7"/>
<dbReference type="InterPro" id="IPR023193">
    <property type="entry name" value="EPSP_synthase_CS"/>
</dbReference>
<dbReference type="Pfam" id="PF00275">
    <property type="entry name" value="EPSP_synthase"/>
    <property type="match status" value="1"/>
</dbReference>
<comment type="pathway">
    <text evidence="1 7">Metabolic intermediate biosynthesis; chorismate biosynthesis; chorismate from D-erythrose 4-phosphate and phosphoenolpyruvate: step 6/7.</text>
</comment>
<feature type="binding site" evidence="7">
    <location>
        <position position="187"/>
    </location>
    <ligand>
        <name>3-phosphoshikimate</name>
        <dbReference type="ChEBI" id="CHEBI:145989"/>
    </ligand>
</feature>
<dbReference type="RefSeq" id="WP_183640394.1">
    <property type="nucleotide sequence ID" value="NZ_JACHBL010000001.1"/>
</dbReference>
<dbReference type="GO" id="GO:0005737">
    <property type="term" value="C:cytoplasm"/>
    <property type="evidence" value="ECO:0007669"/>
    <property type="project" value="UniProtKB-SubCell"/>
</dbReference>
<dbReference type="PROSITE" id="PS00885">
    <property type="entry name" value="EPSP_SYNTHASE_2"/>
    <property type="match status" value="1"/>
</dbReference>
<feature type="binding site" evidence="7">
    <location>
        <position position="26"/>
    </location>
    <ligand>
        <name>phosphoenolpyruvate</name>
        <dbReference type="ChEBI" id="CHEBI:58702"/>
    </ligand>
</feature>
<evidence type="ECO:0000256" key="4">
    <source>
        <dbReference type="ARBA" id="ARBA00022679"/>
    </source>
</evidence>